<organism evidence="2 3">
    <name type="scientific">Paraburkholderia dioscoreae</name>
    <dbReference type="NCBI Taxonomy" id="2604047"/>
    <lineage>
        <taxon>Bacteria</taxon>
        <taxon>Pseudomonadati</taxon>
        <taxon>Pseudomonadota</taxon>
        <taxon>Betaproteobacteria</taxon>
        <taxon>Burkholderiales</taxon>
        <taxon>Burkholderiaceae</taxon>
        <taxon>Paraburkholderia</taxon>
    </lineage>
</organism>
<protein>
    <submittedName>
        <fullName evidence="2">Uncharacterized protein</fullName>
    </submittedName>
</protein>
<name>A0A5Q4ZDR0_9BURK</name>
<accession>A0A5Q4ZDR0</accession>
<dbReference type="AlphaFoldDB" id="A0A5Q4ZDR0"/>
<feature type="region of interest" description="Disordered" evidence="1">
    <location>
        <begin position="1"/>
        <end position="32"/>
    </location>
</feature>
<dbReference type="KEGG" id="pdio:PDMSB3_0994"/>
<evidence type="ECO:0000313" key="2">
    <source>
        <dbReference type="EMBL" id="VVD27456.1"/>
    </source>
</evidence>
<dbReference type="EMBL" id="LR699553">
    <property type="protein sequence ID" value="VVD27456.1"/>
    <property type="molecule type" value="Genomic_DNA"/>
</dbReference>
<evidence type="ECO:0000256" key="1">
    <source>
        <dbReference type="SAM" id="MobiDB-lite"/>
    </source>
</evidence>
<keyword evidence="3" id="KW-1185">Reference proteome</keyword>
<evidence type="ECO:0000313" key="3">
    <source>
        <dbReference type="Proteomes" id="UP000325811"/>
    </source>
</evidence>
<dbReference type="Proteomes" id="UP000325811">
    <property type="component" value="Chromosome I"/>
</dbReference>
<proteinExistence type="predicted"/>
<gene>
    <name evidence="2" type="ORF">PDMSB3_0994</name>
</gene>
<reference evidence="2 3" key="1">
    <citation type="submission" date="2019-08" db="EMBL/GenBank/DDBJ databases">
        <authorList>
            <person name="Herpell B J."/>
        </authorList>
    </citation>
    <scope>NUCLEOTIDE SEQUENCE [LARGE SCALE GENOMIC DNA]</scope>
    <source>
        <strain evidence="3">Msb3</strain>
    </source>
</reference>
<sequence>MLHSRAPLAQGLPAEEHLRTSAPKSAAQMQRGKPLWLASRQLNLFSQSEANLSLCGGAAYFL</sequence>